<dbReference type="InterPro" id="IPR010147">
    <property type="entry name" value="CRISPR-assoc_prot_CasD"/>
</dbReference>
<keyword evidence="1" id="KW-0051">Antiviral defense</keyword>
<dbReference type="NCBIfam" id="TIGR01868">
    <property type="entry name" value="casD_Cas5e"/>
    <property type="match status" value="1"/>
</dbReference>
<accession>A0A0R1LN56</accession>
<reference evidence="2 3" key="1">
    <citation type="journal article" date="2015" name="Genome Announc.">
        <title>Expanding the biotechnology potential of lactobacilli through comparative genomics of 213 strains and associated genera.</title>
        <authorList>
            <person name="Sun Z."/>
            <person name="Harris H.M."/>
            <person name="McCann A."/>
            <person name="Guo C."/>
            <person name="Argimon S."/>
            <person name="Zhang W."/>
            <person name="Yang X."/>
            <person name="Jeffery I.B."/>
            <person name="Cooney J.C."/>
            <person name="Kagawa T.F."/>
            <person name="Liu W."/>
            <person name="Song Y."/>
            <person name="Salvetti E."/>
            <person name="Wrobel A."/>
            <person name="Rasinkangas P."/>
            <person name="Parkhill J."/>
            <person name="Rea M.C."/>
            <person name="O'Sullivan O."/>
            <person name="Ritari J."/>
            <person name="Douillard F.P."/>
            <person name="Paul Ross R."/>
            <person name="Yang R."/>
            <person name="Briner A.E."/>
            <person name="Felis G.E."/>
            <person name="de Vos W.M."/>
            <person name="Barrangou R."/>
            <person name="Klaenhammer T.R."/>
            <person name="Caufield P.W."/>
            <person name="Cui Y."/>
            <person name="Zhang H."/>
            <person name="O'Toole P.W."/>
        </authorList>
    </citation>
    <scope>NUCLEOTIDE SEQUENCE [LARGE SCALE GENOMIC DNA]</scope>
    <source>
        <strain evidence="2 3">DSM 19909</strain>
    </source>
</reference>
<dbReference type="InterPro" id="IPR021124">
    <property type="entry name" value="CRISPR-assoc_prot_Cas5"/>
</dbReference>
<proteinExistence type="predicted"/>
<dbReference type="GO" id="GO:0051607">
    <property type="term" value="P:defense response to virus"/>
    <property type="evidence" value="ECO:0007669"/>
    <property type="project" value="UniProtKB-KW"/>
</dbReference>
<dbReference type="AlphaFoldDB" id="A0A0R1LN56"/>
<dbReference type="STRING" id="1423776.FD04_GL001342"/>
<dbReference type="RefSeq" id="WP_056948253.1">
    <property type="nucleotide sequence ID" value="NZ_AZEE01000029.1"/>
</dbReference>
<dbReference type="EMBL" id="AZEE01000029">
    <property type="protein sequence ID" value="KRK97326.1"/>
    <property type="molecule type" value="Genomic_DNA"/>
</dbReference>
<dbReference type="Pfam" id="PF09704">
    <property type="entry name" value="Cas_Cas5d"/>
    <property type="match status" value="1"/>
</dbReference>
<evidence type="ECO:0000313" key="2">
    <source>
        <dbReference type="EMBL" id="KRK97326.1"/>
    </source>
</evidence>
<keyword evidence="3" id="KW-1185">Reference proteome</keyword>
<evidence type="ECO:0000313" key="3">
    <source>
        <dbReference type="Proteomes" id="UP000051160"/>
    </source>
</evidence>
<organism evidence="2 3">
    <name type="scientific">Secundilactobacillus odoratitofui DSM 19909 = JCM 15043</name>
    <dbReference type="NCBI Taxonomy" id="1423776"/>
    <lineage>
        <taxon>Bacteria</taxon>
        <taxon>Bacillati</taxon>
        <taxon>Bacillota</taxon>
        <taxon>Bacilli</taxon>
        <taxon>Lactobacillales</taxon>
        <taxon>Lactobacillaceae</taxon>
        <taxon>Secundilactobacillus</taxon>
    </lineage>
</organism>
<gene>
    <name evidence="2" type="ORF">FD04_GL001342</name>
</gene>
<dbReference type="NCBIfam" id="TIGR02593">
    <property type="entry name" value="CRISPR_cas5"/>
    <property type="match status" value="1"/>
</dbReference>
<dbReference type="PATRIC" id="fig|1423776.4.peg.1360"/>
<name>A0A0R1LN56_9LACO</name>
<evidence type="ECO:0000256" key="1">
    <source>
        <dbReference type="ARBA" id="ARBA00023118"/>
    </source>
</evidence>
<dbReference type="OrthoDB" id="3189549at2"/>
<dbReference type="GO" id="GO:0043571">
    <property type="term" value="P:maintenance of CRISPR repeat elements"/>
    <property type="evidence" value="ECO:0007669"/>
    <property type="project" value="InterPro"/>
</dbReference>
<dbReference type="Proteomes" id="UP000051160">
    <property type="component" value="Unassembled WGS sequence"/>
</dbReference>
<dbReference type="GO" id="GO:0003723">
    <property type="term" value="F:RNA binding"/>
    <property type="evidence" value="ECO:0007669"/>
    <property type="project" value="InterPro"/>
</dbReference>
<comment type="caution">
    <text evidence="2">The sequence shown here is derived from an EMBL/GenBank/DDBJ whole genome shotgun (WGS) entry which is preliminary data.</text>
</comment>
<dbReference type="CDD" id="cd09756">
    <property type="entry name" value="Cas5_I-E"/>
    <property type="match status" value="1"/>
</dbReference>
<sequence length="229" mass="26324">MKTLAINFKAPLQSFGNEATFTRRTTNDYPSKSAVIGMLAAALGYHRDDERITDLNDLLFAVRIDQPGKVLHEFQTVEWKKDTRKITYRDYLQDAVFVVAIGSENDAFVDELESALKHPKFQLYLGRRSNAPAGILKTHIIADKNPVDALREIEWQAAKWYQTDNNHETISIELIADAKLLSGSRSYVIKDQVISFDQRGRRYGFRSEARTNVELKNHMYQEHDPLSYL</sequence>
<protein>
    <submittedName>
        <fullName evidence="2">CRISPR-associated protein</fullName>
    </submittedName>
</protein>
<dbReference type="Gene3D" id="3.30.70.2660">
    <property type="match status" value="1"/>
</dbReference>
<dbReference type="InterPro" id="IPR013422">
    <property type="entry name" value="CRISPR-assoc_prot_Cas5_N"/>
</dbReference>